<dbReference type="InterPro" id="IPR025355">
    <property type="entry name" value="DUF4259"/>
</dbReference>
<dbReference type="RefSeq" id="WP_072303134.1">
    <property type="nucleotide sequence ID" value="NZ_FPIY01000002.1"/>
</dbReference>
<name>A0A1K1NYP4_9FLAO</name>
<reference evidence="2" key="1">
    <citation type="submission" date="2016-11" db="EMBL/GenBank/DDBJ databases">
        <authorList>
            <person name="Varghese N."/>
            <person name="Submissions S."/>
        </authorList>
    </citation>
    <scope>NUCLEOTIDE SEQUENCE [LARGE SCALE GENOMIC DNA]</scope>
    <source>
        <strain evidence="2">DSM 24786</strain>
    </source>
</reference>
<organism evidence="1 2">
    <name type="scientific">Cellulophaga fucicola</name>
    <dbReference type="NCBI Taxonomy" id="76595"/>
    <lineage>
        <taxon>Bacteria</taxon>
        <taxon>Pseudomonadati</taxon>
        <taxon>Bacteroidota</taxon>
        <taxon>Flavobacteriia</taxon>
        <taxon>Flavobacteriales</taxon>
        <taxon>Flavobacteriaceae</taxon>
        <taxon>Cellulophaga</taxon>
    </lineage>
</organism>
<evidence type="ECO:0008006" key="3">
    <source>
        <dbReference type="Google" id="ProtNLM"/>
    </source>
</evidence>
<dbReference type="Proteomes" id="UP000183257">
    <property type="component" value="Unassembled WGS sequence"/>
</dbReference>
<dbReference type="EMBL" id="FPIY01000002">
    <property type="protein sequence ID" value="SFW40325.1"/>
    <property type="molecule type" value="Genomic_DNA"/>
</dbReference>
<dbReference type="Pfam" id="PF14078">
    <property type="entry name" value="DUF4259"/>
    <property type="match status" value="1"/>
</dbReference>
<dbReference type="AlphaFoldDB" id="A0A1K1NYP4"/>
<dbReference type="OrthoDB" id="191350at2"/>
<evidence type="ECO:0000313" key="1">
    <source>
        <dbReference type="EMBL" id="SFW40325.1"/>
    </source>
</evidence>
<accession>A0A1K1NYP4</accession>
<keyword evidence="2" id="KW-1185">Reference proteome</keyword>
<evidence type="ECO:0000313" key="2">
    <source>
        <dbReference type="Proteomes" id="UP000183257"/>
    </source>
</evidence>
<proteinExistence type="predicted"/>
<protein>
    <recommendedName>
        <fullName evidence="3">DUF4259 domain-containing protein</fullName>
    </recommendedName>
</protein>
<gene>
    <name evidence="1" type="ORF">SAMN05660313_01456</name>
</gene>
<sequence length="138" mass="16156">MGAWDYGIFDDDTAYDFTDEIKTDAKTFFKSSFESAINSDYLEYDECHMVTVSAAYLDNYLNGTKYRTDSEEEKDESNVNMFSKLNLDLKLDDLKEPAIKALDIVISEKSELNELWSDNEELYPKWKRNLEELISRLK</sequence>